<keyword evidence="4" id="KW-0503">Monooxygenase</keyword>
<evidence type="ECO:0000256" key="3">
    <source>
        <dbReference type="ARBA" id="ARBA00023004"/>
    </source>
</evidence>
<dbReference type="PANTHER" id="PTHR24300:SF403">
    <property type="entry name" value="CYTOCHROME P450 306A1"/>
    <property type="match status" value="1"/>
</dbReference>
<dbReference type="GO" id="GO:0020037">
    <property type="term" value="F:heme binding"/>
    <property type="evidence" value="ECO:0007669"/>
    <property type="project" value="InterPro"/>
</dbReference>
<evidence type="ECO:0000256" key="1">
    <source>
        <dbReference type="ARBA" id="ARBA00010617"/>
    </source>
</evidence>
<dbReference type="AlphaFoldDB" id="A0A0P4WDM3"/>
<dbReference type="InterPro" id="IPR036396">
    <property type="entry name" value="Cyt_P450_sf"/>
</dbReference>
<dbReference type="Gene3D" id="1.10.630.10">
    <property type="entry name" value="Cytochrome P450"/>
    <property type="match status" value="1"/>
</dbReference>
<accession>A0A0P4WDM3</accession>
<dbReference type="GO" id="GO:0006805">
    <property type="term" value="P:xenobiotic metabolic process"/>
    <property type="evidence" value="ECO:0007669"/>
    <property type="project" value="TreeGrafter"/>
</dbReference>
<dbReference type="GO" id="GO:0008395">
    <property type="term" value="F:steroid hydroxylase activity"/>
    <property type="evidence" value="ECO:0007669"/>
    <property type="project" value="TreeGrafter"/>
</dbReference>
<dbReference type="PANTHER" id="PTHR24300">
    <property type="entry name" value="CYTOCHROME P450 508A4-RELATED"/>
    <property type="match status" value="1"/>
</dbReference>
<keyword evidence="3" id="KW-0408">Iron</keyword>
<dbReference type="InterPro" id="IPR050182">
    <property type="entry name" value="Cytochrome_P450_fam2"/>
</dbReference>
<evidence type="ECO:0008006" key="6">
    <source>
        <dbReference type="Google" id="ProtNLM"/>
    </source>
</evidence>
<protein>
    <recommendedName>
        <fullName evidence="6">Cytochrome P450</fullName>
    </recommendedName>
</protein>
<keyword evidence="2" id="KW-0479">Metal-binding</keyword>
<dbReference type="InterPro" id="IPR001128">
    <property type="entry name" value="Cyt_P450"/>
</dbReference>
<evidence type="ECO:0000256" key="4">
    <source>
        <dbReference type="ARBA" id="ARBA00023033"/>
    </source>
</evidence>
<proteinExistence type="inferred from homology"/>
<organism evidence="5">
    <name type="scientific">Scylla olivacea</name>
    <name type="common">Orange mud crab</name>
    <name type="synonym">Cancer olivacea</name>
    <dbReference type="NCBI Taxonomy" id="85551"/>
    <lineage>
        <taxon>Eukaryota</taxon>
        <taxon>Metazoa</taxon>
        <taxon>Ecdysozoa</taxon>
        <taxon>Arthropoda</taxon>
        <taxon>Crustacea</taxon>
        <taxon>Multicrustacea</taxon>
        <taxon>Malacostraca</taxon>
        <taxon>Eumalacostraca</taxon>
        <taxon>Eucarida</taxon>
        <taxon>Decapoda</taxon>
        <taxon>Pleocyemata</taxon>
        <taxon>Brachyura</taxon>
        <taxon>Eubrachyura</taxon>
        <taxon>Portunoidea</taxon>
        <taxon>Portunidae</taxon>
        <taxon>Portuninae</taxon>
        <taxon>Scylla</taxon>
    </lineage>
</organism>
<dbReference type="GO" id="GO:0005506">
    <property type="term" value="F:iron ion binding"/>
    <property type="evidence" value="ECO:0007669"/>
    <property type="project" value="InterPro"/>
</dbReference>
<dbReference type="GO" id="GO:0016712">
    <property type="term" value="F:oxidoreductase activity, acting on paired donors, with incorporation or reduction of molecular oxygen, reduced flavin or flavoprotein as one donor, and incorporation of one atom of oxygen"/>
    <property type="evidence" value="ECO:0007669"/>
    <property type="project" value="TreeGrafter"/>
</dbReference>
<reference evidence="5" key="1">
    <citation type="submission" date="2015-09" db="EMBL/GenBank/DDBJ databases">
        <title>Scylla olivacea transcriptome.</title>
        <authorList>
            <person name="Ikhwanuddin M."/>
        </authorList>
    </citation>
    <scope>NUCLEOTIDE SEQUENCE</scope>
</reference>
<evidence type="ECO:0000256" key="2">
    <source>
        <dbReference type="ARBA" id="ARBA00022723"/>
    </source>
</evidence>
<dbReference type="EMBL" id="GDRN01046256">
    <property type="protein sequence ID" value="JAI66787.1"/>
    <property type="molecule type" value="Transcribed_RNA"/>
</dbReference>
<dbReference type="SUPFAM" id="SSF48264">
    <property type="entry name" value="Cytochrome P450"/>
    <property type="match status" value="1"/>
</dbReference>
<name>A0A0P4WDM3_SCYOL</name>
<dbReference type="GO" id="GO:0006082">
    <property type="term" value="P:organic acid metabolic process"/>
    <property type="evidence" value="ECO:0007669"/>
    <property type="project" value="TreeGrafter"/>
</dbReference>
<evidence type="ECO:0000313" key="5">
    <source>
        <dbReference type="EMBL" id="JAI66787.1"/>
    </source>
</evidence>
<sequence length="186" mass="22002">MVFVNDFRLLREAFNRQEFTERPDWMLYKTNENIALGVVSSNNIIWHNNRRFSLRQLRDLGMGKSKLVDAVQMRAMWLVEKFSERAGNGTPIALPIKIAITNVIWQLVGGKQFEEDDPKMTEFDTILKEFLDSETLYAIQDFLPWVRYLMPAFLFKRLTKEHVIINTLDRFLKFFYVGTFFSCTPE</sequence>
<dbReference type="Pfam" id="PF00067">
    <property type="entry name" value="p450"/>
    <property type="match status" value="1"/>
</dbReference>
<dbReference type="GO" id="GO:0005737">
    <property type="term" value="C:cytoplasm"/>
    <property type="evidence" value="ECO:0007669"/>
    <property type="project" value="TreeGrafter"/>
</dbReference>
<comment type="similarity">
    <text evidence="1">Belongs to the cytochrome P450 family.</text>
</comment>
<keyword evidence="4" id="KW-0560">Oxidoreductase</keyword>